<comment type="caution">
    <text evidence="2">The sequence shown here is derived from an EMBL/GenBank/DDBJ whole genome shotgun (WGS) entry which is preliminary data.</text>
</comment>
<gene>
    <name evidence="2" type="ORF">ACHHYP_20403</name>
</gene>
<protein>
    <recommendedName>
        <fullName evidence="4">Transmembrane protein</fullName>
    </recommendedName>
</protein>
<keyword evidence="1" id="KW-0812">Transmembrane</keyword>
<sequence>MQQLVEVRPGAFGRLRQWGGLGYVLVSTGWSVYCLMLVTPYIGNDFFWTSFTTDGTSSVLLAALNAALLTTASKASLDLLALPVPAAVPDTITSCYGRMLMYQDMSVAATAIRSLHSLDIALIKYLPAKYCWVDFGRKWEMGSTDATMARCRARDLDNGAAYLEAIMRNVDFPAWYAADGMHLEAHILMPMSMLPGGAQWVAAIKRHTWLPVDDEVRAWSAHGITYFQLQYSNRVRIGVEETVIIENALGIMSPLLIKAIPSVQRGLPVWSTGVLTGCLAYDLIGLSMGNFTTVRNTMGFYGDVDPAIIEMYMLGYVSPVNQVLVAAVGTLTNLRLRWLPPPPPLVALVTAFETAVYSQLQSSPAFAAALPASLAASANLPKTGLALPRTSSDWDVSIIQFVAPTGNPMNISIAPQRLLEASWAPFGLLSLYEWVQNTREVVSFEGDNGQLQLMSALYPTLVAPPTKTTASIGSYLWYSAAITSAVLIAVAAVVTLLWSQFT</sequence>
<reference evidence="2 3" key="1">
    <citation type="journal article" date="2014" name="Genome Biol. Evol.">
        <title>The secreted proteins of Achlya hypogyna and Thraustotheca clavata identify the ancestral oomycete secretome and reveal gene acquisitions by horizontal gene transfer.</title>
        <authorList>
            <person name="Misner I."/>
            <person name="Blouin N."/>
            <person name="Leonard G."/>
            <person name="Richards T.A."/>
            <person name="Lane C.E."/>
        </authorList>
    </citation>
    <scope>NUCLEOTIDE SEQUENCE [LARGE SCALE GENOMIC DNA]</scope>
    <source>
        <strain evidence="2 3">ATCC 48635</strain>
    </source>
</reference>
<evidence type="ECO:0000256" key="1">
    <source>
        <dbReference type="SAM" id="Phobius"/>
    </source>
</evidence>
<feature type="transmembrane region" description="Helical" evidence="1">
    <location>
        <begin position="21"/>
        <end position="42"/>
    </location>
</feature>
<proteinExistence type="predicted"/>
<keyword evidence="1" id="KW-0472">Membrane</keyword>
<accession>A0A1V9ZJ54</accession>
<dbReference type="AlphaFoldDB" id="A0A1V9ZJ54"/>
<evidence type="ECO:0000313" key="3">
    <source>
        <dbReference type="Proteomes" id="UP000243579"/>
    </source>
</evidence>
<evidence type="ECO:0008006" key="4">
    <source>
        <dbReference type="Google" id="ProtNLM"/>
    </source>
</evidence>
<feature type="transmembrane region" description="Helical" evidence="1">
    <location>
        <begin position="475"/>
        <end position="498"/>
    </location>
</feature>
<name>A0A1V9ZJ54_ACHHY</name>
<keyword evidence="3" id="KW-1185">Reference proteome</keyword>
<organism evidence="2 3">
    <name type="scientific">Achlya hypogyna</name>
    <name type="common">Oomycete</name>
    <name type="synonym">Protoachlya hypogyna</name>
    <dbReference type="NCBI Taxonomy" id="1202772"/>
    <lineage>
        <taxon>Eukaryota</taxon>
        <taxon>Sar</taxon>
        <taxon>Stramenopiles</taxon>
        <taxon>Oomycota</taxon>
        <taxon>Saprolegniomycetes</taxon>
        <taxon>Saprolegniales</taxon>
        <taxon>Achlyaceae</taxon>
        <taxon>Achlya</taxon>
    </lineage>
</organism>
<dbReference type="OrthoDB" id="10542445at2759"/>
<evidence type="ECO:0000313" key="2">
    <source>
        <dbReference type="EMBL" id="OQR98015.1"/>
    </source>
</evidence>
<keyword evidence="1" id="KW-1133">Transmembrane helix</keyword>
<dbReference type="EMBL" id="JNBR01000091">
    <property type="protein sequence ID" value="OQR98015.1"/>
    <property type="molecule type" value="Genomic_DNA"/>
</dbReference>
<dbReference type="Proteomes" id="UP000243579">
    <property type="component" value="Unassembled WGS sequence"/>
</dbReference>